<comment type="subcellular location">
    <subcellularLocation>
        <location evidence="1">Membrane</location>
        <topology evidence="1">Multi-pass membrane protein</topology>
    </subcellularLocation>
</comment>
<evidence type="ECO:0000256" key="3">
    <source>
        <dbReference type="ARBA" id="ARBA00022989"/>
    </source>
</evidence>
<dbReference type="Proteomes" id="UP000198942">
    <property type="component" value="Unassembled WGS sequence"/>
</dbReference>
<dbReference type="GO" id="GO:0030416">
    <property type="term" value="P:methylamine metabolic process"/>
    <property type="evidence" value="ECO:0007669"/>
    <property type="project" value="InterPro"/>
</dbReference>
<protein>
    <recommendedName>
        <fullName evidence="6">Methylamine utilisation protein MauE domain-containing protein</fullName>
    </recommendedName>
</protein>
<dbReference type="Pfam" id="PF07291">
    <property type="entry name" value="MauE"/>
    <property type="match status" value="1"/>
</dbReference>
<feature type="transmembrane region" description="Helical" evidence="5">
    <location>
        <begin position="12"/>
        <end position="34"/>
    </location>
</feature>
<evidence type="ECO:0000256" key="5">
    <source>
        <dbReference type="SAM" id="Phobius"/>
    </source>
</evidence>
<evidence type="ECO:0000256" key="2">
    <source>
        <dbReference type="ARBA" id="ARBA00022692"/>
    </source>
</evidence>
<dbReference type="EMBL" id="FOCL01000002">
    <property type="protein sequence ID" value="SEN04813.1"/>
    <property type="molecule type" value="Genomic_DNA"/>
</dbReference>
<keyword evidence="2 5" id="KW-0812">Transmembrane</keyword>
<dbReference type="InterPro" id="IPR009908">
    <property type="entry name" value="Methylamine_util_MauE"/>
</dbReference>
<evidence type="ECO:0000256" key="1">
    <source>
        <dbReference type="ARBA" id="ARBA00004141"/>
    </source>
</evidence>
<keyword evidence="4 5" id="KW-0472">Membrane</keyword>
<proteinExistence type="predicted"/>
<reference evidence="8" key="1">
    <citation type="submission" date="2016-10" db="EMBL/GenBank/DDBJ databases">
        <authorList>
            <person name="Varghese N."/>
            <person name="Submissions S."/>
        </authorList>
    </citation>
    <scope>NUCLEOTIDE SEQUENCE [LARGE SCALE GENOMIC DNA]</scope>
    <source>
        <strain evidence="8">Gh-48</strain>
    </source>
</reference>
<dbReference type="STRING" id="551995.SAMN05192574_102292"/>
<dbReference type="OrthoDB" id="673785at2"/>
<feature type="transmembrane region" description="Helical" evidence="5">
    <location>
        <begin position="127"/>
        <end position="143"/>
    </location>
</feature>
<evidence type="ECO:0000313" key="8">
    <source>
        <dbReference type="Proteomes" id="UP000198942"/>
    </source>
</evidence>
<dbReference type="GO" id="GO:0016020">
    <property type="term" value="C:membrane"/>
    <property type="evidence" value="ECO:0007669"/>
    <property type="project" value="UniProtKB-SubCell"/>
</dbReference>
<name>A0A1H8DC31_9SPHI</name>
<sequence length="158" mass="17670">MKNKLNAIKNLPATQTVSEVIVGLVIVLFVYAAVSKLADFDLFRRQMLIQVFPLWLSSILVWAIPLAELIAAIMLLFSNTMQRGLYLSCLLMTVFSGYISLVLLHVFKKVPCSCGGILQNMGWETHLTFNAVFLILIIMAIILKKKGGLVTKKKMIKP</sequence>
<feature type="transmembrane region" description="Helical" evidence="5">
    <location>
        <begin position="84"/>
        <end position="107"/>
    </location>
</feature>
<organism evidence="7 8">
    <name type="scientific">Mucilaginibacter gossypiicola</name>
    <dbReference type="NCBI Taxonomy" id="551995"/>
    <lineage>
        <taxon>Bacteria</taxon>
        <taxon>Pseudomonadati</taxon>
        <taxon>Bacteroidota</taxon>
        <taxon>Sphingobacteriia</taxon>
        <taxon>Sphingobacteriales</taxon>
        <taxon>Sphingobacteriaceae</taxon>
        <taxon>Mucilaginibacter</taxon>
    </lineage>
</organism>
<gene>
    <name evidence="7" type="ORF">SAMN05192574_102292</name>
</gene>
<dbReference type="RefSeq" id="WP_091209351.1">
    <property type="nucleotide sequence ID" value="NZ_FOCL01000002.1"/>
</dbReference>
<evidence type="ECO:0000259" key="6">
    <source>
        <dbReference type="Pfam" id="PF07291"/>
    </source>
</evidence>
<feature type="domain" description="Methylamine utilisation protein MauE" evidence="6">
    <location>
        <begin position="16"/>
        <end position="142"/>
    </location>
</feature>
<accession>A0A1H8DC31</accession>
<evidence type="ECO:0000313" key="7">
    <source>
        <dbReference type="EMBL" id="SEN04813.1"/>
    </source>
</evidence>
<keyword evidence="3 5" id="KW-1133">Transmembrane helix</keyword>
<evidence type="ECO:0000256" key="4">
    <source>
        <dbReference type="ARBA" id="ARBA00023136"/>
    </source>
</evidence>
<keyword evidence="8" id="KW-1185">Reference proteome</keyword>
<feature type="transmembrane region" description="Helical" evidence="5">
    <location>
        <begin position="54"/>
        <end position="77"/>
    </location>
</feature>
<dbReference type="AlphaFoldDB" id="A0A1H8DC31"/>